<comment type="caution">
    <text evidence="3">The sequence shown here is derived from an EMBL/GenBank/DDBJ whole genome shotgun (WGS) entry which is preliminary data.</text>
</comment>
<reference evidence="3" key="1">
    <citation type="journal article" date="2020" name="G3 (Bethesda)">
        <title>High-Quality Assemblies for Three Invasive Social Wasps from the &lt;i&gt;Vespula&lt;/i&gt; Genus.</title>
        <authorList>
            <person name="Harrop T.W.R."/>
            <person name="Guhlin J."/>
            <person name="McLaughlin G.M."/>
            <person name="Permina E."/>
            <person name="Stockwell P."/>
            <person name="Gilligan J."/>
            <person name="Le Lec M.F."/>
            <person name="Gruber M.A.M."/>
            <person name="Quinn O."/>
            <person name="Lovegrove M."/>
            <person name="Duncan E.J."/>
            <person name="Remnant E.J."/>
            <person name="Van Eeckhoven J."/>
            <person name="Graham B."/>
            <person name="Knapp R.A."/>
            <person name="Langford K.W."/>
            <person name="Kronenberg Z."/>
            <person name="Press M.O."/>
            <person name="Eacker S.M."/>
            <person name="Wilson-Rankin E.E."/>
            <person name="Purcell J."/>
            <person name="Lester P.J."/>
            <person name="Dearden P.K."/>
        </authorList>
    </citation>
    <scope>NUCLEOTIDE SEQUENCE</scope>
    <source>
        <strain evidence="3">Volc-1</strain>
    </source>
</reference>
<sequence>MTMTSAVPRNKPSPGSTTLEDVLDSLLGLPPASRTPSPGPGPVVSSTTSSSMRHRSNIGQTNAKAGKSCSDLRQDLQESVRSTLELQGSYEDQRGSCDAVKLTRRKSDGSDLISSKTASVSLQSKSAGQQRRRRVSFDNAQQERNGLTTNATDKIVHCRNNKCTNSATLLEARRSYKSCHNCTCLYCSRECRRAHWQRHRRICLHSRAGSLCKEVLSSAKEDPRTLRHISALAKRGYASHGRGAVKCFFSSPEAAERFVGNGFPELGEPTYIRWSDLLPGEMGAELYAEVMRLCKSYNPDTRLVLYVAICVVSEVPTSGAVKWERQLVSRCAKLRLDSAFRQPNFSTSPQGKTTSPCNITREMDSPETLVLTSLPTSTNVGQNASRRAREIGFTNIQKQLRLRGVSLKKHFPQVYRKLCSYVDGSVDKFAPVTIYPRDQTSGKSFMCIIMLDAEPERLRLLPTDSSRVKTVDISVEQDDLAEWMYAVHRNCDFTRSKVLTILPIVLTACRQEYEASKDSFMKVDMRKETPGKLTVGIGKQQKPLKLEFFVEENNTNVTETVEQLNVVKECNSITPSTTHRKLMIDPRSITAEICRTPIKIHCTPSKSTRMGVDVIPKHMQRKPYLETNFDATISPLTSNKYLDPRSPNIDQPRTPILIENFTTCETPTIKLKNNAKIYKSMNLTNCTSLGFDPRSPSTDFDRTPILIQKTTKYLKTESTENLELHNEPNDHQKFLYCETTSSNTPEILALVDETCEAIKSLQLNISENTDELELHVSENTNHISNEDDNNDNVCSEKSSQNENITRINTIKIWRDSVLSESLVQSEINEYSNQENDEEKFSCPSKEEIEAIFDDDVMKGSTPIPEQSKIEVENKNVQDTLENRKKVKTNGKTFVPYNSNINETSKKRTPLRSRCNNAQLDTILTKSPQHMLQNKNFSNIIQHENTPPHKRSYAKSKFKGIQWDVNSTVII</sequence>
<dbReference type="GO" id="GO:0045216">
    <property type="term" value="P:cell-cell junction organization"/>
    <property type="evidence" value="ECO:0007669"/>
    <property type="project" value="InterPro"/>
</dbReference>
<feature type="compositionally biased region" description="Polar residues" evidence="1">
    <location>
        <begin position="112"/>
        <end position="129"/>
    </location>
</feature>
<evidence type="ECO:0000313" key="3">
    <source>
        <dbReference type="EMBL" id="KAF7427706.1"/>
    </source>
</evidence>
<dbReference type="Pfam" id="PF26649">
    <property type="entry name" value="Ajm-1"/>
    <property type="match status" value="1"/>
</dbReference>
<keyword evidence="4" id="KW-1185">Reference proteome</keyword>
<feature type="region of interest" description="Disordered" evidence="1">
    <location>
        <begin position="1"/>
        <end position="72"/>
    </location>
</feature>
<feature type="region of interest" description="Disordered" evidence="1">
    <location>
        <begin position="108"/>
        <end position="146"/>
    </location>
</feature>
<protein>
    <recommendedName>
        <fullName evidence="2">Apical junction molecule ajm1 alpha/beta domain-containing protein</fullName>
    </recommendedName>
</protein>
<gene>
    <name evidence="3" type="ORF">H0235_007400</name>
</gene>
<dbReference type="PANTHER" id="PTHR21517:SF3">
    <property type="entry name" value="APICAL JUNCTION COMPONENT 1 HOMOLOG"/>
    <property type="match status" value="1"/>
</dbReference>
<dbReference type="SUPFAM" id="SSF144232">
    <property type="entry name" value="HIT/MYND zinc finger-like"/>
    <property type="match status" value="1"/>
</dbReference>
<evidence type="ECO:0000259" key="2">
    <source>
        <dbReference type="Pfam" id="PF26649"/>
    </source>
</evidence>
<dbReference type="InterPro" id="IPR058586">
    <property type="entry name" value="Ajm-1"/>
</dbReference>
<dbReference type="GO" id="GO:0043296">
    <property type="term" value="C:apical junction complex"/>
    <property type="evidence" value="ECO:0007669"/>
    <property type="project" value="TreeGrafter"/>
</dbReference>
<feature type="compositionally biased region" description="Low complexity" evidence="1">
    <location>
        <begin position="42"/>
        <end position="51"/>
    </location>
</feature>
<dbReference type="GO" id="GO:0005886">
    <property type="term" value="C:plasma membrane"/>
    <property type="evidence" value="ECO:0007669"/>
    <property type="project" value="TreeGrafter"/>
</dbReference>
<evidence type="ECO:0000256" key="1">
    <source>
        <dbReference type="SAM" id="MobiDB-lite"/>
    </source>
</evidence>
<name>A0A834P5K9_VESPE</name>
<dbReference type="EMBL" id="JACSDY010000005">
    <property type="protein sequence ID" value="KAF7427706.1"/>
    <property type="molecule type" value="Genomic_DNA"/>
</dbReference>
<dbReference type="AlphaFoldDB" id="A0A834P5K9"/>
<dbReference type="PANTHER" id="PTHR21517">
    <property type="entry name" value="APICAL JUNCTION COMPONENT 1 HOMOLOG"/>
    <property type="match status" value="1"/>
</dbReference>
<feature type="compositionally biased region" description="Polar residues" evidence="1">
    <location>
        <begin position="1"/>
        <end position="19"/>
    </location>
</feature>
<proteinExistence type="predicted"/>
<dbReference type="InterPro" id="IPR038825">
    <property type="entry name" value="Apical_junction"/>
</dbReference>
<accession>A0A834P5K9</accession>
<dbReference type="Proteomes" id="UP000600918">
    <property type="component" value="Unassembled WGS sequence"/>
</dbReference>
<feature type="domain" description="Apical junction molecule ajm1 alpha/beta" evidence="2">
    <location>
        <begin position="204"/>
        <end position="317"/>
    </location>
</feature>
<evidence type="ECO:0000313" key="4">
    <source>
        <dbReference type="Proteomes" id="UP000600918"/>
    </source>
</evidence>
<organism evidence="3 4">
    <name type="scientific">Vespula pensylvanica</name>
    <name type="common">Western yellow jacket</name>
    <name type="synonym">Wasp</name>
    <dbReference type="NCBI Taxonomy" id="30213"/>
    <lineage>
        <taxon>Eukaryota</taxon>
        <taxon>Metazoa</taxon>
        <taxon>Ecdysozoa</taxon>
        <taxon>Arthropoda</taxon>
        <taxon>Hexapoda</taxon>
        <taxon>Insecta</taxon>
        <taxon>Pterygota</taxon>
        <taxon>Neoptera</taxon>
        <taxon>Endopterygota</taxon>
        <taxon>Hymenoptera</taxon>
        <taxon>Apocrita</taxon>
        <taxon>Aculeata</taxon>
        <taxon>Vespoidea</taxon>
        <taxon>Vespidae</taxon>
        <taxon>Vespinae</taxon>
        <taxon>Vespula</taxon>
    </lineage>
</organism>